<dbReference type="PROSITE" id="PS50222">
    <property type="entry name" value="EF_HAND_2"/>
    <property type="match status" value="3"/>
</dbReference>
<comment type="caution">
    <text evidence="2">The sequence shown here is derived from an EMBL/GenBank/DDBJ whole genome shotgun (WGS) entry which is preliminary data.</text>
</comment>
<gene>
    <name evidence="2" type="ORF">DFJ69_1348</name>
</gene>
<dbReference type="InterPro" id="IPR018247">
    <property type="entry name" value="EF_Hand_1_Ca_BS"/>
</dbReference>
<keyword evidence="3" id="KW-1185">Reference proteome</keyword>
<reference evidence="2 3" key="1">
    <citation type="submission" date="2018-08" db="EMBL/GenBank/DDBJ databases">
        <title>Sequencing the genomes of 1000 actinobacteria strains.</title>
        <authorList>
            <person name="Klenk H.-P."/>
        </authorList>
    </citation>
    <scope>NUCLEOTIDE SEQUENCE [LARGE SCALE GENOMIC DNA]</scope>
    <source>
        <strain evidence="2 3">DSM 43927</strain>
    </source>
</reference>
<dbReference type="Proteomes" id="UP000256661">
    <property type="component" value="Unassembled WGS sequence"/>
</dbReference>
<feature type="domain" description="EF-hand" evidence="1">
    <location>
        <begin position="114"/>
        <end position="149"/>
    </location>
</feature>
<organism evidence="2 3">
    <name type="scientific">Thermomonospora umbrina</name>
    <dbReference type="NCBI Taxonomy" id="111806"/>
    <lineage>
        <taxon>Bacteria</taxon>
        <taxon>Bacillati</taxon>
        <taxon>Actinomycetota</taxon>
        <taxon>Actinomycetes</taxon>
        <taxon>Streptosporangiales</taxon>
        <taxon>Thermomonosporaceae</taxon>
        <taxon>Thermomonospora</taxon>
    </lineage>
</organism>
<name>A0A3D9STN8_9ACTN</name>
<accession>A0A3D9STN8</accession>
<dbReference type="PROSITE" id="PS00018">
    <property type="entry name" value="EF_HAND_1"/>
    <property type="match status" value="3"/>
</dbReference>
<dbReference type="AlphaFoldDB" id="A0A3D9STN8"/>
<feature type="domain" description="EF-hand" evidence="1">
    <location>
        <begin position="84"/>
        <end position="107"/>
    </location>
</feature>
<dbReference type="InterPro" id="IPR002048">
    <property type="entry name" value="EF_hand_dom"/>
</dbReference>
<proteinExistence type="predicted"/>
<evidence type="ECO:0000259" key="1">
    <source>
        <dbReference type="PROSITE" id="PS50222"/>
    </source>
</evidence>
<dbReference type="GO" id="GO:0005509">
    <property type="term" value="F:calcium ion binding"/>
    <property type="evidence" value="ECO:0007669"/>
    <property type="project" value="InterPro"/>
</dbReference>
<dbReference type="InterPro" id="IPR011992">
    <property type="entry name" value="EF-hand-dom_pair"/>
</dbReference>
<dbReference type="OrthoDB" id="7356823at2"/>
<dbReference type="SMART" id="SM00054">
    <property type="entry name" value="EFh"/>
    <property type="match status" value="4"/>
</dbReference>
<dbReference type="CDD" id="cd00051">
    <property type="entry name" value="EFh"/>
    <property type="match status" value="3"/>
</dbReference>
<protein>
    <submittedName>
        <fullName evidence="2">Ca2+-binding EF-hand superfamily protein</fullName>
    </submittedName>
</protein>
<feature type="domain" description="EF-hand" evidence="1">
    <location>
        <begin position="150"/>
        <end position="185"/>
    </location>
</feature>
<evidence type="ECO:0000313" key="3">
    <source>
        <dbReference type="Proteomes" id="UP000256661"/>
    </source>
</evidence>
<dbReference type="EMBL" id="QTTT01000001">
    <property type="protein sequence ID" value="REE95934.1"/>
    <property type="molecule type" value="Genomic_DNA"/>
</dbReference>
<sequence>MGSMMHDDTDGTAEQTEVHPFVLAKIRASFRWLDADGDGAFTEADHVEMGRRAAAALGYESDGDAEQEMIDAYLNIWRRLHAPLDADGDGRLTREEFITACTALTRDPQLARRTLGGLADAVMAVADRDDNGTISLPEYTAFIHGHAPGLPSDQVAQAFARLDVDGNGRIDHAELTGCVLDYYTSPDPHAAGNWLFGPPPPHPGTG</sequence>
<evidence type="ECO:0000313" key="2">
    <source>
        <dbReference type="EMBL" id="REE95934.1"/>
    </source>
</evidence>
<dbReference type="Pfam" id="PF13202">
    <property type="entry name" value="EF-hand_5"/>
    <property type="match status" value="2"/>
</dbReference>
<dbReference type="SUPFAM" id="SSF47473">
    <property type="entry name" value="EF-hand"/>
    <property type="match status" value="1"/>
</dbReference>
<dbReference type="Gene3D" id="1.10.238.10">
    <property type="entry name" value="EF-hand"/>
    <property type="match status" value="1"/>
</dbReference>